<gene>
    <name evidence="9" type="primary">ddpX</name>
    <name evidence="12" type="ORF">CWC19_07750</name>
    <name evidence="13" type="ORF">CWC20_02695</name>
</gene>
<dbReference type="EC" id="3.4.13.22" evidence="9 10"/>
<feature type="binding site" evidence="9">
    <location>
        <position position="136"/>
    </location>
    <ligand>
        <name>Zn(2+)</name>
        <dbReference type="ChEBI" id="CHEBI:29105"/>
        <note>catalytic</note>
    </ligand>
</feature>
<dbReference type="PANTHER" id="PTHR43126:SF1">
    <property type="entry name" value="D-ALANYL-D-ALANINE DIPEPTIDASE"/>
    <property type="match status" value="1"/>
</dbReference>
<evidence type="ECO:0000256" key="9">
    <source>
        <dbReference type="HAMAP-Rule" id="MF_01924"/>
    </source>
</evidence>
<keyword evidence="14" id="KW-1185">Reference proteome</keyword>
<dbReference type="OrthoDB" id="9801430at2"/>
<name>A0A5S3VA75_9GAMM</name>
<dbReference type="AlphaFoldDB" id="A0A5S3VA75"/>
<comment type="caution">
    <text evidence="12">The sequence shown here is derived from an EMBL/GenBank/DDBJ whole genome shotgun (WGS) entry which is preliminary data.</text>
</comment>
<evidence type="ECO:0000256" key="2">
    <source>
        <dbReference type="ARBA" id="ARBA00022670"/>
    </source>
</evidence>
<feature type="binding site" evidence="9">
    <location>
        <position position="204"/>
    </location>
    <ligand>
        <name>Zn(2+)</name>
        <dbReference type="ChEBI" id="CHEBI:29105"/>
        <note>catalytic</note>
    </ligand>
</feature>
<keyword evidence="5 9" id="KW-0862">Zinc</keyword>
<evidence type="ECO:0000256" key="11">
    <source>
        <dbReference type="SAM" id="SignalP"/>
    </source>
</evidence>
<comment type="function">
    <text evidence="9 10">Catalyzes hydrolysis of the D-alanyl-D-alanine dipeptide.</text>
</comment>
<comment type="similarity">
    <text evidence="9 10">Belongs to the peptidase M15D family.</text>
</comment>
<dbReference type="Gene3D" id="3.30.1380.10">
    <property type="match status" value="1"/>
</dbReference>
<dbReference type="Pfam" id="PF01427">
    <property type="entry name" value="Peptidase_M15"/>
    <property type="match status" value="1"/>
</dbReference>
<dbReference type="PANTHER" id="PTHR43126">
    <property type="entry name" value="D-ALANYL-D-ALANINE DIPEPTIDASE"/>
    <property type="match status" value="1"/>
</dbReference>
<dbReference type="InterPro" id="IPR000755">
    <property type="entry name" value="A_A_dipeptidase"/>
</dbReference>
<keyword evidence="6 9" id="KW-0224">Dipeptidase</keyword>
<comment type="cofactor">
    <cofactor evidence="9">
        <name>Zn(2+)</name>
        <dbReference type="ChEBI" id="CHEBI:29105"/>
    </cofactor>
    <text evidence="9">Binds 1 zinc ion per subunit.</text>
</comment>
<keyword evidence="3 9" id="KW-0479">Metal-binding</keyword>
<proteinExistence type="inferred from homology"/>
<accession>A0A5S3VA75</accession>
<dbReference type="PIRSF" id="PIRSF026671">
    <property type="entry name" value="AA_dipeptidase"/>
    <property type="match status" value="1"/>
</dbReference>
<feature type="active site" description="Proton donor/acceptor" evidence="9">
    <location>
        <position position="201"/>
    </location>
</feature>
<sequence length="224" mass="25120">MKKSIQSYVLLGASFMALSVQAQDLYDVKEAIPSLVTDIRYFGTDNFVGTRITGYAAPKCLLSLRALAALKVAQTSVQQFGLSLKVYDCYRPQSAVDHFVSWAKDLGDIKNKAKFYPDVDKSQLFKLGYIAAKSGHSRGSTLDVTLIDARSGTELDMGTTWDYFSPLSWPASTKVSLQQRANRMLLAKVMLNAGFKGLKEEWWHFTLNNEPFKAQYFDVEITDK</sequence>
<evidence type="ECO:0000313" key="13">
    <source>
        <dbReference type="EMBL" id="TMO78071.1"/>
    </source>
</evidence>
<dbReference type="Proteomes" id="UP000307164">
    <property type="component" value="Unassembled WGS sequence"/>
</dbReference>
<keyword evidence="8 10" id="KW-0961">Cell wall biogenesis/degradation</keyword>
<evidence type="ECO:0000313" key="15">
    <source>
        <dbReference type="Proteomes" id="UP000307217"/>
    </source>
</evidence>
<dbReference type="GO" id="GO:0160237">
    <property type="term" value="F:D-Ala-D-Ala dipeptidase activity"/>
    <property type="evidence" value="ECO:0007669"/>
    <property type="project" value="UniProtKB-EC"/>
</dbReference>
<dbReference type="GO" id="GO:0006508">
    <property type="term" value="P:proteolysis"/>
    <property type="evidence" value="ECO:0007669"/>
    <property type="project" value="UniProtKB-KW"/>
</dbReference>
<dbReference type="Proteomes" id="UP000307217">
    <property type="component" value="Unassembled WGS sequence"/>
</dbReference>
<evidence type="ECO:0000256" key="6">
    <source>
        <dbReference type="ARBA" id="ARBA00022997"/>
    </source>
</evidence>
<evidence type="ECO:0000256" key="1">
    <source>
        <dbReference type="ARBA" id="ARBA00001362"/>
    </source>
</evidence>
<dbReference type="EMBL" id="PNBW01000017">
    <property type="protein sequence ID" value="TMO78071.1"/>
    <property type="molecule type" value="Genomic_DNA"/>
</dbReference>
<evidence type="ECO:0000313" key="12">
    <source>
        <dbReference type="EMBL" id="TMO68803.1"/>
    </source>
</evidence>
<dbReference type="EMBL" id="PNBX01000029">
    <property type="protein sequence ID" value="TMO68803.1"/>
    <property type="molecule type" value="Genomic_DNA"/>
</dbReference>
<evidence type="ECO:0000256" key="5">
    <source>
        <dbReference type="ARBA" id="ARBA00022833"/>
    </source>
</evidence>
<dbReference type="SUPFAM" id="SSF55166">
    <property type="entry name" value="Hedgehog/DD-peptidase"/>
    <property type="match status" value="1"/>
</dbReference>
<evidence type="ECO:0000256" key="8">
    <source>
        <dbReference type="ARBA" id="ARBA00023316"/>
    </source>
</evidence>
<comment type="catalytic activity">
    <reaction evidence="1 9 10">
        <text>D-alanyl-D-alanine + H2O = 2 D-alanine</text>
        <dbReference type="Rhea" id="RHEA:20661"/>
        <dbReference type="ChEBI" id="CHEBI:15377"/>
        <dbReference type="ChEBI" id="CHEBI:57416"/>
        <dbReference type="ChEBI" id="CHEBI:57822"/>
        <dbReference type="EC" id="3.4.13.22"/>
    </reaction>
</comment>
<reference evidence="12" key="3">
    <citation type="submission" date="2019-09" db="EMBL/GenBank/DDBJ databases">
        <title>Co-occurence of chitin degradation, pigmentation and bioactivity in marine Pseudoalteromonas.</title>
        <authorList>
            <person name="Sonnenschein E.C."/>
            <person name="Bech P.K."/>
        </authorList>
    </citation>
    <scope>NUCLEOTIDE SEQUENCE</scope>
    <source>
        <strain evidence="12">S3790</strain>
        <strain evidence="13 14">S3895</strain>
    </source>
</reference>
<keyword evidence="11" id="KW-0732">Signal</keyword>
<dbReference type="CDD" id="cd14817">
    <property type="entry name" value="D-Ala-D-Ala_dipeptidase_VanX"/>
    <property type="match status" value="1"/>
</dbReference>
<evidence type="ECO:0000256" key="7">
    <source>
        <dbReference type="ARBA" id="ARBA00023049"/>
    </source>
</evidence>
<evidence type="ECO:0000256" key="3">
    <source>
        <dbReference type="ARBA" id="ARBA00022723"/>
    </source>
</evidence>
<reference evidence="12 15" key="1">
    <citation type="submission" date="2018-01" db="EMBL/GenBank/DDBJ databases">
        <authorList>
            <person name="Paulsen S."/>
            <person name="Gram L.K."/>
        </authorList>
    </citation>
    <scope>NUCLEOTIDE SEQUENCE [LARGE SCALE GENOMIC DNA]</scope>
    <source>
        <strain evidence="12 15">S3790</strain>
        <strain evidence="13">S3895</strain>
    </source>
</reference>
<keyword evidence="4 9" id="KW-0378">Hydrolase</keyword>
<evidence type="ECO:0000256" key="10">
    <source>
        <dbReference type="PIRNR" id="PIRNR026671"/>
    </source>
</evidence>
<keyword evidence="7 9" id="KW-0482">Metalloprotease</keyword>
<dbReference type="RefSeq" id="WP_138591342.1">
    <property type="nucleotide sequence ID" value="NZ_PNBW01000017.1"/>
</dbReference>
<feature type="chain" id="PRO_5024270290" description="D-alanyl-D-alanine dipeptidase" evidence="11">
    <location>
        <begin position="23"/>
        <end position="224"/>
    </location>
</feature>
<dbReference type="InterPro" id="IPR009045">
    <property type="entry name" value="Zn_M74/Hedgehog-like"/>
</dbReference>
<protein>
    <recommendedName>
        <fullName evidence="9 10">D-alanyl-D-alanine dipeptidase</fullName>
        <shortName evidence="9 10">D-Ala-D-Ala dipeptidase</shortName>
        <ecNumber evidence="9 10">3.4.13.22</ecNumber>
    </recommendedName>
</protein>
<evidence type="ECO:0000256" key="4">
    <source>
        <dbReference type="ARBA" id="ARBA00022801"/>
    </source>
</evidence>
<organism evidence="12 15">
    <name type="scientific">Pseudoalteromonas aurantia</name>
    <dbReference type="NCBI Taxonomy" id="43654"/>
    <lineage>
        <taxon>Bacteria</taxon>
        <taxon>Pseudomonadati</taxon>
        <taxon>Pseudomonadota</taxon>
        <taxon>Gammaproteobacteria</taxon>
        <taxon>Alteromonadales</taxon>
        <taxon>Pseudoalteromonadaceae</taxon>
        <taxon>Pseudoalteromonas</taxon>
    </lineage>
</organism>
<dbReference type="GO" id="GO:0008237">
    <property type="term" value="F:metallopeptidase activity"/>
    <property type="evidence" value="ECO:0007669"/>
    <property type="project" value="UniProtKB-KW"/>
</dbReference>
<dbReference type="GO" id="GO:0008270">
    <property type="term" value="F:zinc ion binding"/>
    <property type="evidence" value="ECO:0007669"/>
    <property type="project" value="UniProtKB-UniRule"/>
</dbReference>
<reference evidence="15" key="2">
    <citation type="submission" date="2019-06" db="EMBL/GenBank/DDBJ databases">
        <title>Co-occurence of chitin degradation, pigmentation and bioactivity in marine Pseudoalteromonas.</title>
        <authorList>
            <person name="Sonnenschein E.C."/>
            <person name="Bech P.K."/>
        </authorList>
    </citation>
    <scope>NUCLEOTIDE SEQUENCE [LARGE SCALE GENOMIC DNA]</scope>
    <source>
        <strain evidence="15">S3790</strain>
    </source>
</reference>
<keyword evidence="2 9" id="KW-0645">Protease</keyword>
<feature type="binding site" evidence="9">
    <location>
        <position position="143"/>
    </location>
    <ligand>
        <name>Zn(2+)</name>
        <dbReference type="ChEBI" id="CHEBI:29105"/>
        <note>catalytic</note>
    </ligand>
</feature>
<evidence type="ECO:0000313" key="14">
    <source>
        <dbReference type="Proteomes" id="UP000307164"/>
    </source>
</evidence>
<feature type="signal peptide" evidence="11">
    <location>
        <begin position="1"/>
        <end position="22"/>
    </location>
</feature>
<feature type="site" description="Transition state stabilizer" evidence="9">
    <location>
        <position position="91"/>
    </location>
</feature>
<dbReference type="GO" id="GO:0071555">
    <property type="term" value="P:cell wall organization"/>
    <property type="evidence" value="ECO:0007669"/>
    <property type="project" value="UniProtKB-KW"/>
</dbReference>
<dbReference type="HAMAP" id="MF_01924">
    <property type="entry name" value="A_A_dipeptidase"/>
    <property type="match status" value="1"/>
</dbReference>